<evidence type="ECO:0000313" key="8">
    <source>
        <dbReference type="EMBL" id="CAD7286904.1"/>
    </source>
</evidence>
<dbReference type="EC" id="2.7.1.71" evidence="7"/>
<dbReference type="Gene3D" id="3.40.50.300">
    <property type="entry name" value="P-loop containing nucleotide triphosphate hydrolases"/>
    <property type="match status" value="1"/>
</dbReference>
<keyword evidence="1 7" id="KW-0028">Amino-acid biosynthesis</keyword>
<reference evidence="8 9" key="1">
    <citation type="submission" date="2020-11" db="EMBL/GenBank/DDBJ databases">
        <authorList>
            <person name="Peeters C."/>
        </authorList>
    </citation>
    <scope>NUCLEOTIDE SEQUENCE [LARGE SCALE GENOMIC DNA]</scope>
    <source>
        <strain evidence="8 9">LMG 7974</strain>
    </source>
</reference>
<dbReference type="InterPro" id="IPR031322">
    <property type="entry name" value="Shikimate/glucono_kinase"/>
</dbReference>
<evidence type="ECO:0000313" key="9">
    <source>
        <dbReference type="Proteomes" id="UP000789803"/>
    </source>
</evidence>
<keyword evidence="9" id="KW-1185">Reference proteome</keyword>
<feature type="binding site" evidence="7">
    <location>
        <position position="45"/>
    </location>
    <ligand>
        <name>substrate</name>
    </ligand>
</feature>
<evidence type="ECO:0000256" key="4">
    <source>
        <dbReference type="ARBA" id="ARBA00022777"/>
    </source>
</evidence>
<dbReference type="GO" id="GO:0004765">
    <property type="term" value="F:shikimate kinase activity"/>
    <property type="evidence" value="ECO:0007669"/>
    <property type="project" value="UniProtKB-EC"/>
</dbReference>
<keyword evidence="4 7" id="KW-0418">Kinase</keyword>
<feature type="binding site" evidence="7">
    <location>
        <position position="69"/>
    </location>
    <ligand>
        <name>substrate</name>
    </ligand>
</feature>
<dbReference type="CDD" id="cd00464">
    <property type="entry name" value="SK"/>
    <property type="match status" value="1"/>
</dbReference>
<evidence type="ECO:0000256" key="5">
    <source>
        <dbReference type="ARBA" id="ARBA00022840"/>
    </source>
</evidence>
<dbReference type="HAMAP" id="MF_00109">
    <property type="entry name" value="Shikimate_kinase"/>
    <property type="match status" value="1"/>
</dbReference>
<proteinExistence type="inferred from homology"/>
<keyword evidence="7" id="KW-0460">Magnesium</keyword>
<keyword evidence="5 7" id="KW-0067">ATP-binding</keyword>
<dbReference type="PRINTS" id="PR01100">
    <property type="entry name" value="SHIKIMTKNASE"/>
</dbReference>
<evidence type="ECO:0000256" key="3">
    <source>
        <dbReference type="ARBA" id="ARBA00022741"/>
    </source>
</evidence>
<name>A0ABN7K4R0_9BACT</name>
<accession>A0ABN7K4R0</accession>
<dbReference type="Proteomes" id="UP000789803">
    <property type="component" value="Unassembled WGS sequence"/>
</dbReference>
<comment type="pathway">
    <text evidence="7">Metabolic intermediate biosynthesis; chorismate biosynthesis; chorismate from D-erythrose 4-phosphate and phosphoenolpyruvate: step 5/7.</text>
</comment>
<comment type="similarity">
    <text evidence="7">Belongs to the shikimate kinase family.</text>
</comment>
<gene>
    <name evidence="7 8" type="primary">aroK</name>
    <name evidence="8" type="ORF">LMG7974_00142</name>
</gene>
<dbReference type="SUPFAM" id="SSF52540">
    <property type="entry name" value="P-loop containing nucleoside triphosphate hydrolases"/>
    <property type="match status" value="1"/>
</dbReference>
<keyword evidence="2 7" id="KW-0808">Transferase</keyword>
<comment type="subcellular location">
    <subcellularLocation>
        <location evidence="7">Cytoplasm</location>
    </subcellularLocation>
</comment>
<dbReference type="EMBL" id="CAJHOF010000001">
    <property type="protein sequence ID" value="CAD7286904.1"/>
    <property type="molecule type" value="Genomic_DNA"/>
</dbReference>
<feature type="binding site" evidence="7">
    <location>
        <position position="149"/>
    </location>
    <ligand>
        <name>substrate</name>
    </ligand>
</feature>
<comment type="cofactor">
    <cofactor evidence="7">
        <name>Mg(2+)</name>
        <dbReference type="ChEBI" id="CHEBI:18420"/>
    </cofactor>
    <text evidence="7">Binds 1 Mg(2+) ion per subunit.</text>
</comment>
<feature type="binding site" evidence="7">
    <location>
        <position position="133"/>
    </location>
    <ligand>
        <name>ATP</name>
        <dbReference type="ChEBI" id="CHEBI:30616"/>
    </ligand>
</feature>
<evidence type="ECO:0000256" key="1">
    <source>
        <dbReference type="ARBA" id="ARBA00022605"/>
    </source>
</evidence>
<keyword evidence="7" id="KW-0479">Metal-binding</keyword>
<keyword evidence="7" id="KW-0963">Cytoplasm</keyword>
<evidence type="ECO:0000256" key="6">
    <source>
        <dbReference type="ARBA" id="ARBA00023141"/>
    </source>
</evidence>
<feature type="binding site" evidence="7">
    <location>
        <begin position="23"/>
        <end position="28"/>
    </location>
    <ligand>
        <name>ATP</name>
        <dbReference type="ChEBI" id="CHEBI:30616"/>
    </ligand>
</feature>
<evidence type="ECO:0000256" key="2">
    <source>
        <dbReference type="ARBA" id="ARBA00022679"/>
    </source>
</evidence>
<keyword evidence="3 7" id="KW-0547">Nucleotide-binding</keyword>
<comment type="caution">
    <text evidence="8">The sequence shown here is derived from an EMBL/GenBank/DDBJ whole genome shotgun (WGS) entry which is preliminary data.</text>
</comment>
<keyword evidence="6 7" id="KW-0057">Aromatic amino acid biosynthesis</keyword>
<comment type="subunit">
    <text evidence="7">Monomer.</text>
</comment>
<comment type="caution">
    <text evidence="7">Lacks conserved residue(s) required for the propagation of feature annotation.</text>
</comment>
<organism evidence="8 9">
    <name type="scientific">Campylobacter majalis</name>
    <dbReference type="NCBI Taxonomy" id="2790656"/>
    <lineage>
        <taxon>Bacteria</taxon>
        <taxon>Pseudomonadati</taxon>
        <taxon>Campylobacterota</taxon>
        <taxon>Epsilonproteobacteria</taxon>
        <taxon>Campylobacterales</taxon>
        <taxon>Campylobacteraceae</taxon>
        <taxon>Campylobacter</taxon>
    </lineage>
</organism>
<evidence type="ECO:0000256" key="7">
    <source>
        <dbReference type="HAMAP-Rule" id="MF_00109"/>
    </source>
</evidence>
<sequence length="183" mass="20790">MSENLKQKPKKSRENIVLIGFMGVGKGTIARELSKELGRFTLDCDDLIESKENLKISEIFAKNGEEYFRNLEKDLAKFLSKNVKNAIISTGGGFAKVKKLNKIGKVIYLKSSFEAIINRLKNSENSDKKFAKRPLLRDLDKAKELHNARESLYESKADIIIDVENKTPQQISDEIIDKLSLEK</sequence>
<comment type="function">
    <text evidence="7">Catalyzes the specific phosphorylation of the 3-hydroxyl group of shikimic acid using ATP as a cosubstrate.</text>
</comment>
<protein>
    <recommendedName>
        <fullName evidence="7">Shikimate kinase</fullName>
        <shortName evidence="7">SK</shortName>
        <ecNumber evidence="7">2.7.1.71</ecNumber>
    </recommendedName>
</protein>
<feature type="binding site" evidence="7">
    <location>
        <position position="92"/>
    </location>
    <ligand>
        <name>substrate</name>
    </ligand>
</feature>
<dbReference type="InterPro" id="IPR000623">
    <property type="entry name" value="Shikimate_kinase/TSH1"/>
</dbReference>
<comment type="catalytic activity">
    <reaction evidence="7">
        <text>shikimate + ATP = 3-phosphoshikimate + ADP + H(+)</text>
        <dbReference type="Rhea" id="RHEA:13121"/>
        <dbReference type="ChEBI" id="CHEBI:15378"/>
        <dbReference type="ChEBI" id="CHEBI:30616"/>
        <dbReference type="ChEBI" id="CHEBI:36208"/>
        <dbReference type="ChEBI" id="CHEBI:145989"/>
        <dbReference type="ChEBI" id="CHEBI:456216"/>
        <dbReference type="EC" id="2.7.1.71"/>
    </reaction>
</comment>
<dbReference type="Pfam" id="PF01202">
    <property type="entry name" value="SKI"/>
    <property type="match status" value="1"/>
</dbReference>
<dbReference type="InterPro" id="IPR027417">
    <property type="entry name" value="P-loop_NTPase"/>
</dbReference>
<dbReference type="PANTHER" id="PTHR21087:SF16">
    <property type="entry name" value="SHIKIMATE KINASE 1, CHLOROPLASTIC"/>
    <property type="match status" value="1"/>
</dbReference>
<dbReference type="PANTHER" id="PTHR21087">
    <property type="entry name" value="SHIKIMATE KINASE"/>
    <property type="match status" value="1"/>
</dbReference>